<feature type="transmembrane region" description="Helical" evidence="1">
    <location>
        <begin position="16"/>
        <end position="39"/>
    </location>
</feature>
<keyword evidence="1" id="KW-1133">Transmembrane helix</keyword>
<dbReference type="EMBL" id="DACSEO010000021">
    <property type="protein sequence ID" value="HAT1681574.1"/>
    <property type="molecule type" value="Genomic_DNA"/>
</dbReference>
<protein>
    <submittedName>
        <fullName evidence="2">Uncharacterized protein</fullName>
    </submittedName>
</protein>
<dbReference type="Proteomes" id="UP000856143">
    <property type="component" value="Unassembled WGS sequence"/>
</dbReference>
<evidence type="ECO:0000256" key="1">
    <source>
        <dbReference type="SAM" id="Phobius"/>
    </source>
</evidence>
<reference evidence="2" key="2">
    <citation type="submission" date="2020-11" db="EMBL/GenBank/DDBJ databases">
        <authorList>
            <consortium name="NCBI Pathogen Detection Project"/>
        </authorList>
    </citation>
    <scope>NUCLEOTIDE SEQUENCE</scope>
    <source>
        <strain evidence="2">R404</strain>
    </source>
</reference>
<keyword evidence="1" id="KW-0472">Membrane</keyword>
<accession>A0AAN5RDP1</accession>
<proteinExistence type="predicted"/>
<gene>
    <name evidence="2" type="ORF">I8Y21_002235</name>
</gene>
<evidence type="ECO:0000313" key="3">
    <source>
        <dbReference type="Proteomes" id="UP000856143"/>
    </source>
</evidence>
<reference evidence="2" key="1">
    <citation type="journal article" date="2018" name="Genome Biol.">
        <title>SKESA: strategic k-mer extension for scrupulous assemblies.</title>
        <authorList>
            <person name="Souvorov A."/>
            <person name="Agarwala R."/>
            <person name="Lipman D.J."/>
        </authorList>
    </citation>
    <scope>NUCLEOTIDE SEQUENCE</scope>
    <source>
        <strain evidence="2">R404</strain>
    </source>
</reference>
<name>A0AAN5RDP1_KLEOX</name>
<sequence length="45" mass="4880">MEVLKLIEQSSILRKMFYAVLVVLLVWGAGGLPGLALLIKAVRGL</sequence>
<keyword evidence="1" id="KW-0812">Transmembrane</keyword>
<organism evidence="2 3">
    <name type="scientific">Klebsiella oxytoca</name>
    <dbReference type="NCBI Taxonomy" id="571"/>
    <lineage>
        <taxon>Bacteria</taxon>
        <taxon>Pseudomonadati</taxon>
        <taxon>Pseudomonadota</taxon>
        <taxon>Gammaproteobacteria</taxon>
        <taxon>Enterobacterales</taxon>
        <taxon>Enterobacteriaceae</taxon>
        <taxon>Klebsiella/Raoultella group</taxon>
        <taxon>Klebsiella</taxon>
    </lineage>
</organism>
<comment type="caution">
    <text evidence="2">The sequence shown here is derived from an EMBL/GenBank/DDBJ whole genome shotgun (WGS) entry which is preliminary data.</text>
</comment>
<dbReference type="AlphaFoldDB" id="A0AAN5RDP1"/>
<evidence type="ECO:0000313" key="2">
    <source>
        <dbReference type="EMBL" id="HAT1681574.1"/>
    </source>
</evidence>